<evidence type="ECO:0000256" key="6">
    <source>
        <dbReference type="ARBA" id="ARBA00022989"/>
    </source>
</evidence>
<gene>
    <name evidence="10" type="ORF">BMWSH_3757</name>
</gene>
<feature type="domain" description="Major facilitator superfamily (MFS) profile" evidence="9">
    <location>
        <begin position="8"/>
        <end position="208"/>
    </location>
</feature>
<evidence type="ECO:0000256" key="8">
    <source>
        <dbReference type="SAM" id="Phobius"/>
    </source>
</evidence>
<dbReference type="InterPro" id="IPR050189">
    <property type="entry name" value="MFS_Efflux_Transporters"/>
</dbReference>
<dbReference type="Proteomes" id="UP000001283">
    <property type="component" value="Chromosome"/>
</dbReference>
<evidence type="ECO:0000256" key="2">
    <source>
        <dbReference type="ARBA" id="ARBA00007520"/>
    </source>
</evidence>
<sequence>MESRKKLDLLALASVPLIMTLGNSMLIPVLPVIEKRLQISSLQVSMIITVYSIFAIFLIPIAGYLSDRFGRKKIIIPSLLLAAVGGALTGWASWQMANPFWVILIGRAIQGIGSAGAMPVVMPCVGDMFKDEQEITKGLGLIETANTFGKVLSPILGAFLAAMIWFLPFWFIPILCLISIFLVIFLVKVPKNDSSSESEQKRKVLRSF</sequence>
<evidence type="ECO:0000256" key="5">
    <source>
        <dbReference type="ARBA" id="ARBA00022692"/>
    </source>
</evidence>
<dbReference type="InterPro" id="IPR020846">
    <property type="entry name" value="MFS_dom"/>
</dbReference>
<dbReference type="InterPro" id="IPR011701">
    <property type="entry name" value="MFS"/>
</dbReference>
<evidence type="ECO:0000256" key="7">
    <source>
        <dbReference type="ARBA" id="ARBA00023136"/>
    </source>
</evidence>
<dbReference type="InterPro" id="IPR005829">
    <property type="entry name" value="Sugar_transporter_CS"/>
</dbReference>
<dbReference type="PROSITE" id="PS00216">
    <property type="entry name" value="SUGAR_TRANSPORT_1"/>
    <property type="match status" value="1"/>
</dbReference>
<evidence type="ECO:0000256" key="4">
    <source>
        <dbReference type="ARBA" id="ARBA00022475"/>
    </source>
</evidence>
<dbReference type="Pfam" id="PF07690">
    <property type="entry name" value="MFS_1"/>
    <property type="match status" value="1"/>
</dbReference>
<keyword evidence="3" id="KW-0813">Transport</keyword>
<dbReference type="EMBL" id="CP003017">
    <property type="protein sequence ID" value="AEN90639.1"/>
    <property type="molecule type" value="Genomic_DNA"/>
</dbReference>
<evidence type="ECO:0000256" key="1">
    <source>
        <dbReference type="ARBA" id="ARBA00004651"/>
    </source>
</evidence>
<dbReference type="PANTHER" id="PTHR43124">
    <property type="entry name" value="PURINE EFFLUX PUMP PBUE"/>
    <property type="match status" value="1"/>
</dbReference>
<dbReference type="PRINTS" id="PR01035">
    <property type="entry name" value="TCRTETA"/>
</dbReference>
<evidence type="ECO:0000259" key="9">
    <source>
        <dbReference type="PROSITE" id="PS50850"/>
    </source>
</evidence>
<keyword evidence="6 8" id="KW-1133">Transmembrane helix</keyword>
<feature type="transmembrane region" description="Helical" evidence="8">
    <location>
        <begin position="7"/>
        <end position="30"/>
    </location>
</feature>
<reference evidence="10 11" key="1">
    <citation type="journal article" date="2011" name="J. Bacteriol.">
        <title>Complete genome sequence of the industrial strain Bacillus megaterium WSH-002.</title>
        <authorList>
            <person name="Liu L."/>
            <person name="Li Y."/>
            <person name="Zhang J."/>
            <person name="Zou W."/>
            <person name="Zhou Z."/>
            <person name="Liu J."/>
            <person name="Li X."/>
            <person name="Wang L."/>
            <person name="Chen J."/>
        </authorList>
    </citation>
    <scope>NUCLEOTIDE SEQUENCE [LARGE SCALE GENOMIC DNA]</scope>
    <source>
        <strain evidence="10 11">WSH-002</strain>
    </source>
</reference>
<dbReference type="InterPro" id="IPR036259">
    <property type="entry name" value="MFS_trans_sf"/>
</dbReference>
<dbReference type="AlphaFoldDB" id="A0A8D4BQQ9"/>
<feature type="transmembrane region" description="Helical" evidence="8">
    <location>
        <begin position="170"/>
        <end position="187"/>
    </location>
</feature>
<dbReference type="PANTHER" id="PTHR43124:SF3">
    <property type="entry name" value="CHLORAMPHENICOL EFFLUX PUMP RV0191"/>
    <property type="match status" value="1"/>
</dbReference>
<proteinExistence type="inferred from homology"/>
<dbReference type="InterPro" id="IPR001958">
    <property type="entry name" value="Tet-R_TetA/multi-R_MdtG-like"/>
</dbReference>
<dbReference type="KEGG" id="bmh:BMWSH_3757"/>
<dbReference type="GO" id="GO:0005886">
    <property type="term" value="C:plasma membrane"/>
    <property type="evidence" value="ECO:0007669"/>
    <property type="project" value="UniProtKB-SubCell"/>
</dbReference>
<protein>
    <submittedName>
        <fullName evidence="10">Permease possible multidrug resistance protein</fullName>
    </submittedName>
</protein>
<accession>A0A8D4BQQ9</accession>
<feature type="transmembrane region" description="Helical" evidence="8">
    <location>
        <begin position="74"/>
        <end position="94"/>
    </location>
</feature>
<keyword evidence="5 8" id="KW-0812">Transmembrane</keyword>
<dbReference type="PROSITE" id="PS50850">
    <property type="entry name" value="MFS"/>
    <property type="match status" value="1"/>
</dbReference>
<evidence type="ECO:0000313" key="11">
    <source>
        <dbReference type="Proteomes" id="UP000001283"/>
    </source>
</evidence>
<feature type="transmembrane region" description="Helical" evidence="8">
    <location>
        <begin position="100"/>
        <end position="126"/>
    </location>
</feature>
<feature type="transmembrane region" description="Helical" evidence="8">
    <location>
        <begin position="42"/>
        <end position="62"/>
    </location>
</feature>
<dbReference type="RefSeq" id="WP_014460910.1">
    <property type="nucleotide sequence ID" value="NC_017138.1"/>
</dbReference>
<dbReference type="Gene3D" id="1.20.1250.20">
    <property type="entry name" value="MFS general substrate transporter like domains"/>
    <property type="match status" value="1"/>
</dbReference>
<dbReference type="SUPFAM" id="SSF103473">
    <property type="entry name" value="MFS general substrate transporter"/>
    <property type="match status" value="1"/>
</dbReference>
<comment type="similarity">
    <text evidence="2">Belongs to the major facilitator superfamily. TCR/Tet family.</text>
</comment>
<keyword evidence="4" id="KW-1003">Cell membrane</keyword>
<organism evidence="10 11">
    <name type="scientific">Priestia megaterium (strain WSH-002)</name>
    <name type="common">Bacillus megaterium</name>
    <dbReference type="NCBI Taxonomy" id="1006007"/>
    <lineage>
        <taxon>Bacteria</taxon>
        <taxon>Bacillati</taxon>
        <taxon>Bacillota</taxon>
        <taxon>Bacilli</taxon>
        <taxon>Bacillales</taxon>
        <taxon>Bacillaceae</taxon>
        <taxon>Priestia</taxon>
    </lineage>
</organism>
<evidence type="ECO:0000256" key="3">
    <source>
        <dbReference type="ARBA" id="ARBA00022448"/>
    </source>
</evidence>
<keyword evidence="7 8" id="KW-0472">Membrane</keyword>
<dbReference type="GO" id="GO:0022857">
    <property type="term" value="F:transmembrane transporter activity"/>
    <property type="evidence" value="ECO:0007669"/>
    <property type="project" value="InterPro"/>
</dbReference>
<name>A0A8D4BQQ9_PRIMW</name>
<evidence type="ECO:0000313" key="10">
    <source>
        <dbReference type="EMBL" id="AEN90639.1"/>
    </source>
</evidence>
<comment type="subcellular location">
    <subcellularLocation>
        <location evidence="1">Cell membrane</location>
        <topology evidence="1">Multi-pass membrane protein</topology>
    </subcellularLocation>
</comment>